<dbReference type="AlphaFoldDB" id="A0A9D4KJQ6"/>
<feature type="compositionally biased region" description="Pro residues" evidence="1">
    <location>
        <begin position="530"/>
        <end position="541"/>
    </location>
</feature>
<feature type="compositionally biased region" description="Polar residues" evidence="1">
    <location>
        <begin position="490"/>
        <end position="503"/>
    </location>
</feature>
<dbReference type="EMBL" id="JAIWYP010000004">
    <property type="protein sequence ID" value="KAH3841103.1"/>
    <property type="molecule type" value="Genomic_DNA"/>
</dbReference>
<dbReference type="GO" id="GO:0005737">
    <property type="term" value="C:cytoplasm"/>
    <property type="evidence" value="ECO:0007669"/>
    <property type="project" value="TreeGrafter"/>
</dbReference>
<feature type="region of interest" description="Disordered" evidence="1">
    <location>
        <begin position="134"/>
        <end position="201"/>
    </location>
</feature>
<feature type="region of interest" description="Disordered" evidence="1">
    <location>
        <begin position="224"/>
        <end position="381"/>
    </location>
</feature>
<evidence type="ECO:0000313" key="3">
    <source>
        <dbReference type="EMBL" id="KAH3841103.1"/>
    </source>
</evidence>
<dbReference type="PANTHER" id="PTHR45960:SF2">
    <property type="entry name" value="PROTEIN DAUGHTER OF SEVENLESS"/>
    <property type="match status" value="1"/>
</dbReference>
<accession>A0A9D4KJQ6</accession>
<keyword evidence="4" id="KW-1185">Reference proteome</keyword>
<dbReference type="PROSITE" id="PS50003">
    <property type="entry name" value="PH_DOMAIN"/>
    <property type="match status" value="1"/>
</dbReference>
<dbReference type="Pfam" id="PF00169">
    <property type="entry name" value="PH"/>
    <property type="match status" value="1"/>
</dbReference>
<name>A0A9D4KJQ6_DREPO</name>
<feature type="compositionally biased region" description="Low complexity" evidence="1">
    <location>
        <begin position="174"/>
        <end position="201"/>
    </location>
</feature>
<sequence>MNHHVVYSGWMIKSPPEKKLTGPWKIFRAISGDMMQTARWKKRYFVLSKPAKSLPGTYILNYYSDENCKRVRGKIDLEQCAEIIEHLDSDQFQYLLAIKTTHKGKERTYFLATETEEQMSTWVRNLCSVCGMKPDESKADSPKPSHRETPPSRHATKTMQPHGALPASAVGVMTKPPASLSSTTPTARSPPSSATVRNMKPVSSTVKAAPAAPVATLQEEYIPLETCSSGPTQRRTNRQESISSVPDELAPPPPPFKHADDVFDQTYDVPPPSYNSTEEVNPYNRVPKPRPLINSQEPYDIPPAIKNCQSTPRSSSDESQRNDSAYSSQSTYDVPPPGRISDSPDEVYDIPPSHSHPVVSMAAPPPSRPPKPGHLQTGSSSQEAYMNLPTNSKVFSDKSSKMVNINSVVAPPPHLGMVLPAAMASVDLNEMYDFPKQYNGDTNDQLLMSTPPPPSSCSAGVVEHKYFNAQGGVVDAHVQDMYLPMETVTTQKGSFPRKSSSTDNEVEYTDMSGKSSFDDSFESRQTIYDHPPPSRPAVPPPRPEKPSGNFPEKQDTYSIFSTSRTRSFKKKNEASPRVARKTPPASSLTKPGMVALPSRSDHHHPDFSTSDEDDDDMGTPKIWENVPPAPANKDSELKYVDLDHDDTVDKEPMRSPHATATAIAHTEYHEIDFVKTDALRNVKETVCETRNKEKNNT</sequence>
<feature type="compositionally biased region" description="Pro residues" evidence="1">
    <location>
        <begin position="363"/>
        <end position="372"/>
    </location>
</feature>
<evidence type="ECO:0000259" key="2">
    <source>
        <dbReference type="PROSITE" id="PS50003"/>
    </source>
</evidence>
<comment type="caution">
    <text evidence="3">The sequence shown here is derived from an EMBL/GenBank/DDBJ whole genome shotgun (WGS) entry which is preliminary data.</text>
</comment>
<feature type="compositionally biased region" description="Basic and acidic residues" evidence="1">
    <location>
        <begin position="134"/>
        <end position="151"/>
    </location>
</feature>
<reference evidence="3" key="1">
    <citation type="journal article" date="2019" name="bioRxiv">
        <title>The Genome of the Zebra Mussel, Dreissena polymorpha: A Resource for Invasive Species Research.</title>
        <authorList>
            <person name="McCartney M.A."/>
            <person name="Auch B."/>
            <person name="Kono T."/>
            <person name="Mallez S."/>
            <person name="Zhang Y."/>
            <person name="Obille A."/>
            <person name="Becker A."/>
            <person name="Abrahante J.E."/>
            <person name="Garbe J."/>
            <person name="Badalamenti J.P."/>
            <person name="Herman A."/>
            <person name="Mangelson H."/>
            <person name="Liachko I."/>
            <person name="Sullivan S."/>
            <person name="Sone E.D."/>
            <person name="Koren S."/>
            <person name="Silverstein K.A.T."/>
            <person name="Beckman K.B."/>
            <person name="Gohl D.M."/>
        </authorList>
    </citation>
    <scope>NUCLEOTIDE SEQUENCE</scope>
    <source>
        <strain evidence="3">Duluth1</strain>
        <tissue evidence="3">Whole animal</tissue>
    </source>
</reference>
<evidence type="ECO:0000256" key="1">
    <source>
        <dbReference type="SAM" id="MobiDB-lite"/>
    </source>
</evidence>
<dbReference type="SMART" id="SM00233">
    <property type="entry name" value="PH"/>
    <property type="match status" value="1"/>
</dbReference>
<protein>
    <recommendedName>
        <fullName evidence="2">PH domain-containing protein</fullName>
    </recommendedName>
</protein>
<organism evidence="3 4">
    <name type="scientific">Dreissena polymorpha</name>
    <name type="common">Zebra mussel</name>
    <name type="synonym">Mytilus polymorpha</name>
    <dbReference type="NCBI Taxonomy" id="45954"/>
    <lineage>
        <taxon>Eukaryota</taxon>
        <taxon>Metazoa</taxon>
        <taxon>Spiralia</taxon>
        <taxon>Lophotrochozoa</taxon>
        <taxon>Mollusca</taxon>
        <taxon>Bivalvia</taxon>
        <taxon>Autobranchia</taxon>
        <taxon>Heteroconchia</taxon>
        <taxon>Euheterodonta</taxon>
        <taxon>Imparidentia</taxon>
        <taxon>Neoheterodontei</taxon>
        <taxon>Myida</taxon>
        <taxon>Dreissenoidea</taxon>
        <taxon>Dreissenidae</taxon>
        <taxon>Dreissena</taxon>
    </lineage>
</organism>
<dbReference type="SUPFAM" id="SSF50729">
    <property type="entry name" value="PH domain-like"/>
    <property type="match status" value="1"/>
</dbReference>
<dbReference type="GO" id="GO:0007165">
    <property type="term" value="P:signal transduction"/>
    <property type="evidence" value="ECO:0007669"/>
    <property type="project" value="TreeGrafter"/>
</dbReference>
<dbReference type="OrthoDB" id="67516at2759"/>
<dbReference type="InterPro" id="IPR011993">
    <property type="entry name" value="PH-like_dom_sf"/>
</dbReference>
<feature type="domain" description="PH" evidence="2">
    <location>
        <begin position="4"/>
        <end position="131"/>
    </location>
</feature>
<dbReference type="Gene3D" id="2.30.29.30">
    <property type="entry name" value="Pleckstrin-homology domain (PH domain)/Phosphotyrosine-binding domain (PTB)"/>
    <property type="match status" value="1"/>
</dbReference>
<evidence type="ECO:0000313" key="4">
    <source>
        <dbReference type="Proteomes" id="UP000828390"/>
    </source>
</evidence>
<dbReference type="InterPro" id="IPR046355">
    <property type="entry name" value="Gab1-4-like"/>
</dbReference>
<dbReference type="InterPro" id="IPR001849">
    <property type="entry name" value="PH_domain"/>
</dbReference>
<feature type="compositionally biased region" description="Polar residues" evidence="1">
    <location>
        <begin position="556"/>
        <end position="565"/>
    </location>
</feature>
<feature type="compositionally biased region" description="Polar residues" evidence="1">
    <location>
        <begin position="322"/>
        <end position="332"/>
    </location>
</feature>
<feature type="compositionally biased region" description="Polar residues" evidence="1">
    <location>
        <begin position="226"/>
        <end position="244"/>
    </location>
</feature>
<dbReference type="Proteomes" id="UP000828390">
    <property type="component" value="Unassembled WGS sequence"/>
</dbReference>
<reference evidence="3" key="2">
    <citation type="submission" date="2020-11" db="EMBL/GenBank/DDBJ databases">
        <authorList>
            <person name="McCartney M.A."/>
            <person name="Auch B."/>
            <person name="Kono T."/>
            <person name="Mallez S."/>
            <person name="Becker A."/>
            <person name="Gohl D.M."/>
            <person name="Silverstein K.A.T."/>
            <person name="Koren S."/>
            <person name="Bechman K.B."/>
            <person name="Herman A."/>
            <person name="Abrahante J.E."/>
            <person name="Garbe J."/>
        </authorList>
    </citation>
    <scope>NUCLEOTIDE SEQUENCE</scope>
    <source>
        <strain evidence="3">Duluth1</strain>
        <tissue evidence="3">Whole animal</tissue>
    </source>
</reference>
<dbReference type="GO" id="GO:0035591">
    <property type="term" value="F:signaling adaptor activity"/>
    <property type="evidence" value="ECO:0007669"/>
    <property type="project" value="TreeGrafter"/>
</dbReference>
<dbReference type="PANTHER" id="PTHR45960">
    <property type="entry name" value="GRB2-ASSOCIATED-BINDING PROTEIN"/>
    <property type="match status" value="1"/>
</dbReference>
<proteinExistence type="predicted"/>
<gene>
    <name evidence="3" type="ORF">DPMN_114560</name>
</gene>
<feature type="region of interest" description="Disordered" evidence="1">
    <location>
        <begin position="490"/>
        <end position="637"/>
    </location>
</feature>